<gene>
    <name evidence="1" type="ORF">TWF102_008129</name>
</gene>
<evidence type="ECO:0000313" key="1">
    <source>
        <dbReference type="EMBL" id="KAF3110553.1"/>
    </source>
</evidence>
<reference evidence="1 2" key="1">
    <citation type="submission" date="2019-06" db="EMBL/GenBank/DDBJ databases">
        <authorList>
            <person name="Palmer J.M."/>
        </authorList>
    </citation>
    <scope>NUCLEOTIDE SEQUENCE [LARGE SCALE GENOMIC DNA]</scope>
    <source>
        <strain evidence="1 2">TWF102</strain>
    </source>
</reference>
<proteinExistence type="predicted"/>
<dbReference type="EMBL" id="WIQW01000005">
    <property type="protein sequence ID" value="KAF3110553.1"/>
    <property type="molecule type" value="Genomic_DNA"/>
</dbReference>
<dbReference type="Proteomes" id="UP000475325">
    <property type="component" value="Unassembled WGS sequence"/>
</dbReference>
<protein>
    <submittedName>
        <fullName evidence="1">Uncharacterized protein</fullName>
    </submittedName>
</protein>
<evidence type="ECO:0000313" key="2">
    <source>
        <dbReference type="Proteomes" id="UP000475325"/>
    </source>
</evidence>
<organism evidence="1 2">
    <name type="scientific">Orbilia oligospora</name>
    <name type="common">Nematode-trapping fungus</name>
    <name type="synonym">Arthrobotrys oligospora</name>
    <dbReference type="NCBI Taxonomy" id="2813651"/>
    <lineage>
        <taxon>Eukaryota</taxon>
        <taxon>Fungi</taxon>
        <taxon>Dikarya</taxon>
        <taxon>Ascomycota</taxon>
        <taxon>Pezizomycotina</taxon>
        <taxon>Orbiliomycetes</taxon>
        <taxon>Orbiliales</taxon>
        <taxon>Orbiliaceae</taxon>
        <taxon>Orbilia</taxon>
    </lineage>
</organism>
<comment type="caution">
    <text evidence="1">The sequence shown here is derived from an EMBL/GenBank/DDBJ whole genome shotgun (WGS) entry which is preliminary data.</text>
</comment>
<dbReference type="AlphaFoldDB" id="A0A7C8NJ38"/>
<sequence length="97" mass="11030">MPVTITELHGQPNELEDSRQLAIASFFPIYFRSEPSELATLDLEVSTEHIVTSAYNPSNFILRKFNQIILAVRDASVILSVYRETPLSVYDKKDTQV</sequence>
<accession>A0A7C8NJ38</accession>
<name>A0A7C8NJ38_ORBOL</name>